<evidence type="ECO:0000259" key="6">
    <source>
        <dbReference type="PROSITE" id="PS51782"/>
    </source>
</evidence>
<dbReference type="RefSeq" id="WP_126112039.1">
    <property type="nucleotide sequence ID" value="NZ_CP034465.1"/>
</dbReference>
<evidence type="ECO:0000256" key="1">
    <source>
        <dbReference type="ARBA" id="ARBA00010266"/>
    </source>
</evidence>
<accession>A0A3Q9BLZ4</accession>
<feature type="compositionally biased region" description="Polar residues" evidence="5">
    <location>
        <begin position="239"/>
        <end position="248"/>
    </location>
</feature>
<dbReference type="GO" id="GO:0004040">
    <property type="term" value="F:amidase activity"/>
    <property type="evidence" value="ECO:0007669"/>
    <property type="project" value="InterPro"/>
</dbReference>
<protein>
    <recommendedName>
        <fullName evidence="4">Peptidoglycan hydrolase</fullName>
    </recommendedName>
</protein>
<feature type="domain" description="LysM" evidence="6">
    <location>
        <begin position="384"/>
        <end position="427"/>
    </location>
</feature>
<sequence length="748" mass="80970">MDISRKQLHSIKRTKDVQKKILNSTRKIKKGFALMGASVLVSTIAMPIQQVMAKDKDSANQPETKKYSDNPFLNSIIAPASSIAAKNDLYASVMLAQAVLESGWGQSGLAAAPNYNLFGIKGNYEGESVVKDTLEDNGNQEYYNIKAEFRKYPSYTESLEDYAQLLKNGTSWDSNFYSGAWKSNAKTYKDATSYLTGKYATDTAYNTKLNRIIEEHGLTAYDTPGSSTPPAQTDDKNTESNNTSGQTYTVKSGDTLYRIAANHDTSVVDLMTWNKLNSSNIYPGMKLVVGTTSTPQETVPGAGNTTPNQSGTANQTYQVKSGDTLWSISQKYNVTVAQIKSWNNLSNDMVQLGQTIKVSASAQTEKPAPETNTGNQTNNNLSVQSVKVVNGDTLYRIATKVGISVSELKAINGLTSDNIFPGQVLNTKKTSSVEEEPATETPVTTGKDYTVQKGDTLYRIALNAGVSVNQVKEWNKLSSDNIFIGQILKLSTNVQVEKPLANTNNQTSTATATTITVATGDTLYKLATKIGISVSELKAINGLTSDNIFPGQVLNTKKTTSVQEKPVTETNTNTQASTTTATTITVASGDTLYKLATKTGLAISELKAINGLSSDIIFPGQVLNTKKTTPVQEKPVEETNVINGKQYTVQKGDTLYQIATKAGVSVNQMKEWNQLSSDIIFVGQSLQIGSAAIVVEKEAPVQINTYQVQKGDTLYSIAKDNGVSLTQLMEWNNVNSTTIYPGQALKVK</sequence>
<feature type="region of interest" description="Disordered" evidence="5">
    <location>
        <begin position="294"/>
        <end position="313"/>
    </location>
</feature>
<feature type="domain" description="LysM" evidence="6">
    <location>
        <begin position="582"/>
        <end position="625"/>
    </location>
</feature>
<dbReference type="InterPro" id="IPR018392">
    <property type="entry name" value="LysM"/>
</dbReference>
<organism evidence="7 8">
    <name type="scientific">Jeotgalibaca ciconiae</name>
    <dbReference type="NCBI Taxonomy" id="2496265"/>
    <lineage>
        <taxon>Bacteria</taxon>
        <taxon>Bacillati</taxon>
        <taxon>Bacillota</taxon>
        <taxon>Bacilli</taxon>
        <taxon>Lactobacillales</taxon>
        <taxon>Carnobacteriaceae</taxon>
        <taxon>Jeotgalibaca</taxon>
    </lineage>
</organism>
<feature type="domain" description="LysM" evidence="6">
    <location>
        <begin position="246"/>
        <end position="289"/>
    </location>
</feature>
<dbReference type="SMART" id="SM00257">
    <property type="entry name" value="LysM"/>
    <property type="match status" value="8"/>
</dbReference>
<evidence type="ECO:0000313" key="7">
    <source>
        <dbReference type="EMBL" id="AZP05538.1"/>
    </source>
</evidence>
<dbReference type="SUPFAM" id="SSF54106">
    <property type="entry name" value="LysM domain"/>
    <property type="match status" value="8"/>
</dbReference>
<evidence type="ECO:0000256" key="4">
    <source>
        <dbReference type="ARBA" id="ARBA00032108"/>
    </source>
</evidence>
<evidence type="ECO:0000256" key="3">
    <source>
        <dbReference type="ARBA" id="ARBA00022638"/>
    </source>
</evidence>
<feature type="region of interest" description="Disordered" evidence="5">
    <location>
        <begin position="218"/>
        <end position="248"/>
    </location>
</feature>
<dbReference type="Gene3D" id="1.10.530.10">
    <property type="match status" value="1"/>
</dbReference>
<dbReference type="PROSITE" id="PS51782">
    <property type="entry name" value="LYSM"/>
    <property type="match status" value="8"/>
</dbReference>
<dbReference type="KEGG" id="jeh:EJN90_13255"/>
<gene>
    <name evidence="7" type="ORF">EJN90_13255</name>
</gene>
<dbReference type="EMBL" id="CP034465">
    <property type="protein sequence ID" value="AZP05538.1"/>
    <property type="molecule type" value="Genomic_DNA"/>
</dbReference>
<dbReference type="GO" id="GO:0042742">
    <property type="term" value="P:defense response to bacterium"/>
    <property type="evidence" value="ECO:0007669"/>
    <property type="project" value="UniProtKB-KW"/>
</dbReference>
<name>A0A3Q9BLZ4_9LACT</name>
<dbReference type="AlphaFoldDB" id="A0A3Q9BLZ4"/>
<keyword evidence="8" id="KW-1185">Reference proteome</keyword>
<dbReference type="OrthoDB" id="2155627at2"/>
<dbReference type="Gene3D" id="3.10.350.10">
    <property type="entry name" value="LysM domain"/>
    <property type="match status" value="8"/>
</dbReference>
<dbReference type="InterPro" id="IPR002901">
    <property type="entry name" value="MGlyc_endo_b_GlcNAc-like_dom"/>
</dbReference>
<feature type="domain" description="LysM" evidence="6">
    <location>
        <begin position="645"/>
        <end position="688"/>
    </location>
</feature>
<dbReference type="SMART" id="SM00047">
    <property type="entry name" value="LYZ2"/>
    <property type="match status" value="1"/>
</dbReference>
<feature type="domain" description="LysM" evidence="6">
    <location>
        <begin position="315"/>
        <end position="358"/>
    </location>
</feature>
<feature type="domain" description="LysM" evidence="6">
    <location>
        <begin position="704"/>
        <end position="747"/>
    </location>
</feature>
<dbReference type="PANTHER" id="PTHR33734:SF22">
    <property type="entry name" value="MEMBRANE-BOUND LYTIC MUREIN TRANSGLYCOSYLASE D"/>
    <property type="match status" value="1"/>
</dbReference>
<dbReference type="GO" id="GO:0008932">
    <property type="term" value="F:lytic endotransglycosylase activity"/>
    <property type="evidence" value="ECO:0007669"/>
    <property type="project" value="TreeGrafter"/>
</dbReference>
<dbReference type="CDD" id="cd00118">
    <property type="entry name" value="LysM"/>
    <property type="match status" value="8"/>
</dbReference>
<dbReference type="InterPro" id="IPR036779">
    <property type="entry name" value="LysM_dom_sf"/>
</dbReference>
<keyword evidence="2" id="KW-0929">Antimicrobial</keyword>
<dbReference type="GO" id="GO:0031640">
    <property type="term" value="P:killing of cells of another organism"/>
    <property type="evidence" value="ECO:0007669"/>
    <property type="project" value="UniProtKB-KW"/>
</dbReference>
<evidence type="ECO:0000313" key="8">
    <source>
        <dbReference type="Proteomes" id="UP000273326"/>
    </source>
</evidence>
<comment type="similarity">
    <text evidence="1">Belongs to the glycosyl hydrolase 73 family.</text>
</comment>
<proteinExistence type="inferred from homology"/>
<evidence type="ECO:0000256" key="2">
    <source>
        <dbReference type="ARBA" id="ARBA00022529"/>
    </source>
</evidence>
<feature type="domain" description="LysM" evidence="6">
    <location>
        <begin position="513"/>
        <end position="556"/>
    </location>
</feature>
<feature type="domain" description="LysM" evidence="6">
    <location>
        <begin position="447"/>
        <end position="490"/>
    </location>
</feature>
<dbReference type="Pfam" id="PF01832">
    <property type="entry name" value="Glucosaminidase"/>
    <property type="match status" value="1"/>
</dbReference>
<keyword evidence="3" id="KW-0081">Bacteriolytic enzyme</keyword>
<dbReference type="Pfam" id="PF01476">
    <property type="entry name" value="LysM"/>
    <property type="match status" value="8"/>
</dbReference>
<evidence type="ECO:0000256" key="5">
    <source>
        <dbReference type="SAM" id="MobiDB-lite"/>
    </source>
</evidence>
<dbReference type="Proteomes" id="UP000273326">
    <property type="component" value="Chromosome"/>
</dbReference>
<reference evidence="8" key="1">
    <citation type="submission" date="2018-12" db="EMBL/GenBank/DDBJ databases">
        <title>Complete genome sequencing of Jeotgalibaca sp. H21T32.</title>
        <authorList>
            <person name="Bae J.-W."/>
            <person name="Lee S.-Y."/>
        </authorList>
    </citation>
    <scope>NUCLEOTIDE SEQUENCE [LARGE SCALE GENOMIC DNA]</scope>
    <source>
        <strain evidence="8">H21T32</strain>
    </source>
</reference>
<dbReference type="Gene3D" id="4.10.80.30">
    <property type="entry name" value="DNA polymerase, domain 6"/>
    <property type="match status" value="1"/>
</dbReference>
<dbReference type="PANTHER" id="PTHR33734">
    <property type="entry name" value="LYSM DOMAIN-CONTAINING GPI-ANCHORED PROTEIN 2"/>
    <property type="match status" value="1"/>
</dbReference>